<dbReference type="InterPro" id="IPR029787">
    <property type="entry name" value="Nucleotide_cyclase"/>
</dbReference>
<dbReference type="eggNOG" id="COG2199">
    <property type="taxonomic scope" value="Bacteria"/>
</dbReference>
<dbReference type="SMART" id="SM00267">
    <property type="entry name" value="GGDEF"/>
    <property type="match status" value="1"/>
</dbReference>
<dbReference type="SUPFAM" id="SSF55073">
    <property type="entry name" value="Nucleotide cyclase"/>
    <property type="match status" value="1"/>
</dbReference>
<dbReference type="AlphaFoldDB" id="L0F9L9"/>
<dbReference type="PANTHER" id="PTHR45138">
    <property type="entry name" value="REGULATORY COMPONENTS OF SENSORY TRANSDUCTION SYSTEM"/>
    <property type="match status" value="1"/>
</dbReference>
<evidence type="ECO:0000313" key="3">
    <source>
        <dbReference type="Proteomes" id="UP000010797"/>
    </source>
</evidence>
<accession>L0F9L9</accession>
<dbReference type="InterPro" id="IPR000160">
    <property type="entry name" value="GGDEF_dom"/>
</dbReference>
<dbReference type="PROSITE" id="PS50887">
    <property type="entry name" value="GGDEF"/>
    <property type="match status" value="1"/>
</dbReference>
<dbReference type="Proteomes" id="UP000010797">
    <property type="component" value="Chromosome"/>
</dbReference>
<sequence length="473" mass="54524">MLVEKNITSESLLIGCFYAESFLTTIQEMNREENLLRALNLFTQRSLELFKCNIAAIYLLNQGRYQSFSVAYREDKHLDSLESRRFPQDFPKISSQVNYLDDEWVLPLAHFDKSLGALVLGGNYAQPSDQRLALFVEKAISMISSFIFERKLRSDSLDREQALTLLLQGTEILVRTDSEEQLLSEAGEMAMEILFLPGGFFLLESSEGSWEIRSPFGRLKQAMDWDWLTWVRQYISKEECYLRNATVHCLEIEDNPFRWEKVWIYPLQTHSGVVGELWLMNTDEDLTDQKQEILAAFIRVIGVALETIRQRDELARLANTDRLTGILNRQGFEQRFREEMASSLRRNSKFLLLLLDLDLFKELNDSLGHPVGDIALKEIAQNLRAAVREQDIVARTGGDEFTLVLTELEMNEEALHVIERMRKSMHLEAYDLGVSIGVAEFPAEGHTFDELYRLADQRLYRGKNLGKGNIIAD</sequence>
<organism evidence="2 3">
    <name type="scientific">Desulfitobacterium dichloroeliminans (strain LMG P-21439 / DCA1)</name>
    <dbReference type="NCBI Taxonomy" id="871963"/>
    <lineage>
        <taxon>Bacteria</taxon>
        <taxon>Bacillati</taxon>
        <taxon>Bacillota</taxon>
        <taxon>Clostridia</taxon>
        <taxon>Eubacteriales</taxon>
        <taxon>Desulfitobacteriaceae</taxon>
        <taxon>Desulfitobacterium</taxon>
    </lineage>
</organism>
<dbReference type="NCBIfam" id="TIGR00254">
    <property type="entry name" value="GGDEF"/>
    <property type="match status" value="1"/>
</dbReference>
<dbReference type="SUPFAM" id="SSF55781">
    <property type="entry name" value="GAF domain-like"/>
    <property type="match status" value="1"/>
</dbReference>
<dbReference type="FunFam" id="3.30.70.270:FF:000001">
    <property type="entry name" value="Diguanylate cyclase domain protein"/>
    <property type="match status" value="1"/>
</dbReference>
<gene>
    <name evidence="2" type="ordered locus">Desdi_2290</name>
</gene>
<dbReference type="InterPro" id="IPR043128">
    <property type="entry name" value="Rev_trsase/Diguanyl_cyclase"/>
</dbReference>
<keyword evidence="3" id="KW-1185">Reference proteome</keyword>
<feature type="domain" description="GGDEF" evidence="1">
    <location>
        <begin position="348"/>
        <end position="473"/>
    </location>
</feature>
<name>L0F9L9_DESDL</name>
<dbReference type="InterPro" id="IPR050469">
    <property type="entry name" value="Diguanylate_Cyclase"/>
</dbReference>
<dbReference type="GO" id="GO:0052621">
    <property type="term" value="F:diguanylate cyclase activity"/>
    <property type="evidence" value="ECO:0007669"/>
    <property type="project" value="TreeGrafter"/>
</dbReference>
<dbReference type="HOGENOM" id="CLU_523494_0_0_9"/>
<dbReference type="CDD" id="cd01949">
    <property type="entry name" value="GGDEF"/>
    <property type="match status" value="1"/>
</dbReference>
<dbReference type="Gene3D" id="3.30.70.270">
    <property type="match status" value="1"/>
</dbReference>
<dbReference type="Pfam" id="PF00990">
    <property type="entry name" value="GGDEF"/>
    <property type="match status" value="1"/>
</dbReference>
<evidence type="ECO:0000313" key="2">
    <source>
        <dbReference type="EMBL" id="AGA69720.1"/>
    </source>
</evidence>
<dbReference type="KEGG" id="ddl:Desdi_2290"/>
<dbReference type="STRING" id="871963.Desdi_2290"/>
<dbReference type="EMBL" id="CP003344">
    <property type="protein sequence ID" value="AGA69720.1"/>
    <property type="molecule type" value="Genomic_DNA"/>
</dbReference>
<protein>
    <submittedName>
        <fullName evidence="2">Diguanylate cyclase (GGDEF) domain-containing protein</fullName>
    </submittedName>
</protein>
<reference evidence="3" key="1">
    <citation type="submission" date="2012-02" db="EMBL/GenBank/DDBJ databases">
        <title>Complete sequence of Desulfitobacterium dichloroeliminans LMG P-21439.</title>
        <authorList>
            <person name="Lucas S."/>
            <person name="Han J."/>
            <person name="Lapidus A."/>
            <person name="Cheng J.-F."/>
            <person name="Goodwin L."/>
            <person name="Pitluck S."/>
            <person name="Peters L."/>
            <person name="Ovchinnikova G."/>
            <person name="Teshima H."/>
            <person name="Detter J.C."/>
            <person name="Han C."/>
            <person name="Tapia R."/>
            <person name="Land M."/>
            <person name="Hauser L."/>
            <person name="Kyrpides N."/>
            <person name="Ivanova N."/>
            <person name="Pagani I."/>
            <person name="Kruse T."/>
            <person name="de Vos W.M."/>
            <person name="Boon N."/>
            <person name="Smidt H."/>
            <person name="Woyke T."/>
        </authorList>
    </citation>
    <scope>NUCLEOTIDE SEQUENCE [LARGE SCALE GENOMIC DNA]</scope>
    <source>
        <strain evidence="3">LMG P-21439 / DCA1</strain>
    </source>
</reference>
<evidence type="ECO:0000259" key="1">
    <source>
        <dbReference type="PROSITE" id="PS50887"/>
    </source>
</evidence>
<proteinExistence type="predicted"/>
<dbReference type="PANTHER" id="PTHR45138:SF9">
    <property type="entry name" value="DIGUANYLATE CYCLASE DGCM-RELATED"/>
    <property type="match status" value="1"/>
</dbReference>